<reference evidence="9 10" key="2">
    <citation type="journal article" date="2011" name="Stand. Genomic Sci.">
        <title>Complete genome sequence of Paludibacter propionicigenes type strain (WB4).</title>
        <authorList>
            <person name="Gronow S."/>
            <person name="Munk C."/>
            <person name="Lapidus A."/>
            <person name="Nolan M."/>
            <person name="Lucas S."/>
            <person name="Hammon N."/>
            <person name="Deshpande S."/>
            <person name="Cheng J.F."/>
            <person name="Tapia R."/>
            <person name="Han C."/>
            <person name="Goodwin L."/>
            <person name="Pitluck S."/>
            <person name="Liolios K."/>
            <person name="Ivanova N."/>
            <person name="Mavromatis K."/>
            <person name="Mikhailova N."/>
            <person name="Pati A."/>
            <person name="Chen A."/>
            <person name="Palaniappan K."/>
            <person name="Land M."/>
            <person name="Hauser L."/>
            <person name="Chang Y.J."/>
            <person name="Jeffries C.D."/>
            <person name="Brambilla E."/>
            <person name="Rohde M."/>
            <person name="Goker M."/>
            <person name="Detter J.C."/>
            <person name="Woyke T."/>
            <person name="Bristow J."/>
            <person name="Eisen J.A."/>
            <person name="Markowitz V."/>
            <person name="Hugenholtz P."/>
            <person name="Kyrpides N.C."/>
            <person name="Klenk H.P."/>
        </authorList>
    </citation>
    <scope>NUCLEOTIDE SEQUENCE [LARGE SCALE GENOMIC DNA]</scope>
    <source>
        <strain evidence="10">DSM 17365 / JCM 13257 / WB4</strain>
    </source>
</reference>
<keyword evidence="10" id="KW-1185">Reference proteome</keyword>
<dbReference type="RefSeq" id="WP_013444542.1">
    <property type="nucleotide sequence ID" value="NC_014734.1"/>
</dbReference>
<accession>E4T379</accession>
<evidence type="ECO:0000256" key="6">
    <source>
        <dbReference type="ARBA" id="ARBA00023136"/>
    </source>
</evidence>
<feature type="transmembrane region" description="Helical" evidence="7">
    <location>
        <begin position="292"/>
        <end position="311"/>
    </location>
</feature>
<dbReference type="InterPro" id="IPR010290">
    <property type="entry name" value="TM_effector"/>
</dbReference>
<organism evidence="9 10">
    <name type="scientific">Paludibacter propionicigenes (strain DSM 17365 / JCM 13257 / WB4)</name>
    <dbReference type="NCBI Taxonomy" id="694427"/>
    <lineage>
        <taxon>Bacteria</taxon>
        <taxon>Pseudomonadati</taxon>
        <taxon>Bacteroidota</taxon>
        <taxon>Bacteroidia</taxon>
        <taxon>Bacteroidales</taxon>
        <taxon>Paludibacteraceae</taxon>
        <taxon>Paludibacter</taxon>
    </lineage>
</organism>
<dbReference type="CDD" id="cd06173">
    <property type="entry name" value="MFS_MefA_like"/>
    <property type="match status" value="1"/>
</dbReference>
<evidence type="ECO:0000313" key="10">
    <source>
        <dbReference type="Proteomes" id="UP000008718"/>
    </source>
</evidence>
<keyword evidence="5 7" id="KW-1133">Transmembrane helix</keyword>
<protein>
    <submittedName>
        <fullName evidence="9">Major facilitator superfamily MFS_1</fullName>
    </submittedName>
</protein>
<feature type="transmembrane region" description="Helical" evidence="7">
    <location>
        <begin position="48"/>
        <end position="69"/>
    </location>
</feature>
<evidence type="ECO:0000256" key="4">
    <source>
        <dbReference type="ARBA" id="ARBA00022692"/>
    </source>
</evidence>
<keyword evidence="6 7" id="KW-0472">Membrane</keyword>
<gene>
    <name evidence="9" type="ordered locus">Palpr_1024</name>
</gene>
<dbReference type="EMBL" id="CP002345">
    <property type="protein sequence ID" value="ADQ79173.1"/>
    <property type="molecule type" value="Genomic_DNA"/>
</dbReference>
<dbReference type="InterPro" id="IPR020846">
    <property type="entry name" value="MFS_dom"/>
</dbReference>
<dbReference type="eggNOG" id="COG0477">
    <property type="taxonomic scope" value="Bacteria"/>
</dbReference>
<evidence type="ECO:0000256" key="7">
    <source>
        <dbReference type="SAM" id="Phobius"/>
    </source>
</evidence>
<reference key="1">
    <citation type="submission" date="2010-11" db="EMBL/GenBank/DDBJ databases">
        <title>The complete genome of Paludibacter propionicigenes DSM 17365.</title>
        <authorList>
            <consortium name="US DOE Joint Genome Institute (JGI-PGF)"/>
            <person name="Lucas S."/>
            <person name="Copeland A."/>
            <person name="Lapidus A."/>
            <person name="Bruce D."/>
            <person name="Goodwin L."/>
            <person name="Pitluck S."/>
            <person name="Kyrpides N."/>
            <person name="Mavromatis K."/>
            <person name="Ivanova N."/>
            <person name="Munk A.C."/>
            <person name="Brettin T."/>
            <person name="Detter J.C."/>
            <person name="Han C."/>
            <person name="Tapia R."/>
            <person name="Land M."/>
            <person name="Hauser L."/>
            <person name="Markowitz V."/>
            <person name="Cheng J.-F."/>
            <person name="Hugenholtz P."/>
            <person name="Woyke T."/>
            <person name="Wu D."/>
            <person name="Gronow S."/>
            <person name="Wellnitz S."/>
            <person name="Brambilla E."/>
            <person name="Klenk H.-P."/>
            <person name="Eisen J.A."/>
        </authorList>
    </citation>
    <scope>NUCLEOTIDE SEQUENCE</scope>
    <source>
        <strain>WB4</strain>
    </source>
</reference>
<feature type="transmembrane region" description="Helical" evidence="7">
    <location>
        <begin position="81"/>
        <end position="101"/>
    </location>
</feature>
<sequence>MTTKISTFRAFRSRNYRLYFGGQSVSLIGTWMQRTGVSWVIYTMTHSAFMLGITMFATQFPSFLLSLYGGIISDRYDRYKIMLITQIAAMIQAILLAVLMITNHYEVWSILTLSVILGVINAFDMPARQPLVHEIIRDKDDLPNALALNSSMVNLARVVGPAMSGIILEKLGAGICFSLNALSFVAVIASLLLMKLPPAAQHPAQKKIATELKDGFVYIKNTPIIGMTLLMLSCMSLLVLPYNTLLPVFAKVIFKGDATTFGYINSFIGIGALGGAFFLASLKPGTDLKIVLLINTVILGFGLMLFSHISYFPLAMLFAATCGFGMMSQTTIGNTIVQIHAAPHMRGRVMSFFALAFFGMLPLGSLIVGAISQWIGAPNTLLCQGGIALIIAITFSGFLRKDKLDRKEMKKISDDENLMTKTI</sequence>
<feature type="transmembrane region" description="Helical" evidence="7">
    <location>
        <begin position="349"/>
        <end position="375"/>
    </location>
</feature>
<dbReference type="Proteomes" id="UP000008718">
    <property type="component" value="Chromosome"/>
</dbReference>
<dbReference type="PANTHER" id="PTHR23513">
    <property type="entry name" value="INTEGRAL MEMBRANE EFFLUX PROTEIN-RELATED"/>
    <property type="match status" value="1"/>
</dbReference>
<feature type="transmembrane region" description="Helical" evidence="7">
    <location>
        <begin position="215"/>
        <end position="240"/>
    </location>
</feature>
<dbReference type="OrthoDB" id="9815624at2"/>
<evidence type="ECO:0000256" key="5">
    <source>
        <dbReference type="ARBA" id="ARBA00022989"/>
    </source>
</evidence>
<dbReference type="GO" id="GO:0022857">
    <property type="term" value="F:transmembrane transporter activity"/>
    <property type="evidence" value="ECO:0007669"/>
    <property type="project" value="InterPro"/>
</dbReference>
<name>E4T379_PALPW</name>
<evidence type="ECO:0000256" key="3">
    <source>
        <dbReference type="ARBA" id="ARBA00022475"/>
    </source>
</evidence>
<dbReference type="Gene3D" id="1.20.1250.20">
    <property type="entry name" value="MFS general substrate transporter like domains"/>
    <property type="match status" value="1"/>
</dbReference>
<dbReference type="PROSITE" id="PS50850">
    <property type="entry name" value="MFS"/>
    <property type="match status" value="1"/>
</dbReference>
<keyword evidence="2" id="KW-0813">Transport</keyword>
<keyword evidence="4 7" id="KW-0812">Transmembrane</keyword>
<dbReference type="Pfam" id="PF05977">
    <property type="entry name" value="MFS_3"/>
    <property type="match status" value="1"/>
</dbReference>
<dbReference type="AlphaFoldDB" id="E4T379"/>
<evidence type="ECO:0000313" key="9">
    <source>
        <dbReference type="EMBL" id="ADQ79173.1"/>
    </source>
</evidence>
<dbReference type="GO" id="GO:0005886">
    <property type="term" value="C:plasma membrane"/>
    <property type="evidence" value="ECO:0007669"/>
    <property type="project" value="UniProtKB-SubCell"/>
</dbReference>
<dbReference type="PANTHER" id="PTHR23513:SF11">
    <property type="entry name" value="STAPHYLOFERRIN A TRANSPORTER"/>
    <property type="match status" value="1"/>
</dbReference>
<proteinExistence type="predicted"/>
<feature type="transmembrane region" description="Helical" evidence="7">
    <location>
        <begin position="107"/>
        <end position="125"/>
    </location>
</feature>
<feature type="transmembrane region" description="Helical" evidence="7">
    <location>
        <begin position="260"/>
        <end position="280"/>
    </location>
</feature>
<feature type="transmembrane region" description="Helical" evidence="7">
    <location>
        <begin position="20"/>
        <end position="42"/>
    </location>
</feature>
<feature type="transmembrane region" description="Helical" evidence="7">
    <location>
        <begin position="381"/>
        <end position="399"/>
    </location>
</feature>
<evidence type="ECO:0000259" key="8">
    <source>
        <dbReference type="PROSITE" id="PS50850"/>
    </source>
</evidence>
<evidence type="ECO:0000256" key="2">
    <source>
        <dbReference type="ARBA" id="ARBA00022448"/>
    </source>
</evidence>
<dbReference type="HOGENOM" id="CLU_034180_11_2_10"/>
<dbReference type="KEGG" id="ppn:Palpr_1024"/>
<dbReference type="SUPFAM" id="SSF103473">
    <property type="entry name" value="MFS general substrate transporter"/>
    <property type="match status" value="1"/>
</dbReference>
<dbReference type="InterPro" id="IPR036259">
    <property type="entry name" value="MFS_trans_sf"/>
</dbReference>
<feature type="domain" description="Major facilitator superfamily (MFS) profile" evidence="8">
    <location>
        <begin position="1"/>
        <end position="403"/>
    </location>
</feature>
<feature type="transmembrane region" description="Helical" evidence="7">
    <location>
        <begin position="172"/>
        <end position="194"/>
    </location>
</feature>
<evidence type="ECO:0000256" key="1">
    <source>
        <dbReference type="ARBA" id="ARBA00004651"/>
    </source>
</evidence>
<comment type="subcellular location">
    <subcellularLocation>
        <location evidence="1">Cell membrane</location>
        <topology evidence="1">Multi-pass membrane protein</topology>
    </subcellularLocation>
</comment>
<keyword evidence="3" id="KW-1003">Cell membrane</keyword>
<dbReference type="STRING" id="694427.Palpr_1024"/>